<accession>B9TGX1</accession>
<organism evidence="1 2">
    <name type="scientific">Ricinus communis</name>
    <name type="common">Castor bean</name>
    <dbReference type="NCBI Taxonomy" id="3988"/>
    <lineage>
        <taxon>Eukaryota</taxon>
        <taxon>Viridiplantae</taxon>
        <taxon>Streptophyta</taxon>
        <taxon>Embryophyta</taxon>
        <taxon>Tracheophyta</taxon>
        <taxon>Spermatophyta</taxon>
        <taxon>Magnoliopsida</taxon>
        <taxon>eudicotyledons</taxon>
        <taxon>Gunneridae</taxon>
        <taxon>Pentapetalae</taxon>
        <taxon>rosids</taxon>
        <taxon>fabids</taxon>
        <taxon>Malpighiales</taxon>
        <taxon>Euphorbiaceae</taxon>
        <taxon>Acalyphoideae</taxon>
        <taxon>Acalypheae</taxon>
        <taxon>Ricinus</taxon>
    </lineage>
</organism>
<reference evidence="2" key="1">
    <citation type="journal article" date="2010" name="Nat. Biotechnol.">
        <title>Draft genome sequence of the oilseed species Ricinus communis.</title>
        <authorList>
            <person name="Chan A.P."/>
            <person name="Crabtree J."/>
            <person name="Zhao Q."/>
            <person name="Lorenzi H."/>
            <person name="Orvis J."/>
            <person name="Puiu D."/>
            <person name="Melake-Berhan A."/>
            <person name="Jones K.M."/>
            <person name="Redman J."/>
            <person name="Chen G."/>
            <person name="Cahoon E.B."/>
            <person name="Gedil M."/>
            <person name="Stanke M."/>
            <person name="Haas B.J."/>
            <person name="Wortman J.R."/>
            <person name="Fraser-Liggett C.M."/>
            <person name="Ravel J."/>
            <person name="Rabinowicz P.D."/>
        </authorList>
    </citation>
    <scope>NUCLEOTIDE SEQUENCE [LARGE SCALE GENOMIC DNA]</scope>
    <source>
        <strain evidence="2">cv. Hale</strain>
    </source>
</reference>
<evidence type="ECO:0000313" key="2">
    <source>
        <dbReference type="Proteomes" id="UP000008311"/>
    </source>
</evidence>
<dbReference type="InParanoid" id="B9TGX1"/>
<dbReference type="AlphaFoldDB" id="B9TGX1"/>
<protein>
    <submittedName>
        <fullName evidence="1">Uncharacterized protein</fullName>
    </submittedName>
</protein>
<dbReference type="Proteomes" id="UP000008311">
    <property type="component" value="Unassembled WGS sequence"/>
</dbReference>
<proteinExistence type="predicted"/>
<evidence type="ECO:0000313" key="1">
    <source>
        <dbReference type="EMBL" id="EEF24893.1"/>
    </source>
</evidence>
<name>B9TGX1_RICCO</name>
<keyword evidence="2" id="KW-1185">Reference proteome</keyword>
<gene>
    <name evidence="1" type="ORF">RCOM_1783630</name>
</gene>
<dbReference type="EMBL" id="EQ981036">
    <property type="protein sequence ID" value="EEF24893.1"/>
    <property type="molecule type" value="Genomic_DNA"/>
</dbReference>
<sequence length="188" mass="20601">MLFATEQAVVACQLVGVFRHAVARHISRTGRGAPCDIAELARDKTGVAEVAAPQREIVARPDEVAAGAEADFDRQLRMFVEEVREQRCEGCFADIAADCDMDVAARFVAIEPDIVFGTLQRFEDALAAVVKQLAFFGRDDAARTAVEQPRMQALLELGNLFADLRRGDTKLLCCGREAAGFDDLHEFV</sequence>